<evidence type="ECO:0000313" key="2">
    <source>
        <dbReference type="Proteomes" id="UP000838672"/>
    </source>
</evidence>
<gene>
    <name evidence="1" type="ORF">VST7929_01534</name>
</gene>
<dbReference type="Proteomes" id="UP000838672">
    <property type="component" value="Unassembled WGS sequence"/>
</dbReference>
<name>A0ABN8DSY2_9VIBR</name>
<sequence>MGLQHGVFLVPIESLFTQIADAFPAMEKPQGMALTFHPRGCPHCLFLRDDLAEYQRHPLPEAAIRVVQHEMSCLSAAGWLWVMPSYLLHCLKYIDERDRSEIQFLIYNLAPKPAYVEETKMRLVHFNRAQLQCLVQFLQCCQAHKHWSVHCEAALQQALNFVCDLQAVTSGS</sequence>
<keyword evidence="2" id="KW-1185">Reference proteome</keyword>
<proteinExistence type="predicted"/>
<evidence type="ECO:0000313" key="1">
    <source>
        <dbReference type="EMBL" id="CAH0533663.1"/>
    </source>
</evidence>
<comment type="caution">
    <text evidence="1">The sequence shown here is derived from an EMBL/GenBank/DDBJ whole genome shotgun (WGS) entry which is preliminary data.</text>
</comment>
<evidence type="ECO:0008006" key="3">
    <source>
        <dbReference type="Google" id="ProtNLM"/>
    </source>
</evidence>
<protein>
    <recommendedName>
        <fullName evidence="3">AraC family transcriptional regulator</fullName>
    </recommendedName>
</protein>
<dbReference type="Pfam" id="PF20461">
    <property type="entry name" value="DUF6714"/>
    <property type="match status" value="1"/>
</dbReference>
<organism evidence="1 2">
    <name type="scientific">Vibrio stylophorae</name>
    <dbReference type="NCBI Taxonomy" id="659351"/>
    <lineage>
        <taxon>Bacteria</taxon>
        <taxon>Pseudomonadati</taxon>
        <taxon>Pseudomonadota</taxon>
        <taxon>Gammaproteobacteria</taxon>
        <taxon>Vibrionales</taxon>
        <taxon>Vibrionaceae</taxon>
        <taxon>Vibrio</taxon>
    </lineage>
</organism>
<accession>A0ABN8DSY2</accession>
<dbReference type="InterPro" id="IPR046560">
    <property type="entry name" value="DUF6714"/>
</dbReference>
<reference evidence="1" key="1">
    <citation type="submission" date="2021-11" db="EMBL/GenBank/DDBJ databases">
        <authorList>
            <person name="Rodrigo-Torres L."/>
            <person name="Arahal R. D."/>
            <person name="Lucena T."/>
        </authorList>
    </citation>
    <scope>NUCLEOTIDE SEQUENCE</scope>
    <source>
        <strain evidence="1">CECT 7929</strain>
    </source>
</reference>
<dbReference type="EMBL" id="CAKLDI010000001">
    <property type="protein sequence ID" value="CAH0533663.1"/>
    <property type="molecule type" value="Genomic_DNA"/>
</dbReference>